<name>E9D530_COCPS</name>
<sequence>MATSRPDPKHGGNNSSHHTGPVQAPSSGPGGDVYALIPWEALGNKGLGWLSLVAPGLFYDRAFVVVRDPTAHLPAFAAANNSCGQHFKKHIITHGTAILRRLGAS</sequence>
<feature type="region of interest" description="Disordered" evidence="1">
    <location>
        <begin position="1"/>
        <end position="28"/>
    </location>
</feature>
<dbReference type="AlphaFoldDB" id="E9D530"/>
<reference evidence="3" key="1">
    <citation type="journal article" date="2010" name="Genome Res.">
        <title>Population genomic sequencing of Coccidioides fungi reveals recent hybridization and transposon control.</title>
        <authorList>
            <person name="Neafsey D.E."/>
            <person name="Barker B.M."/>
            <person name="Sharpton T.J."/>
            <person name="Stajich J.E."/>
            <person name="Park D.J."/>
            <person name="Whiston E."/>
            <person name="Hung C.-Y."/>
            <person name="McMahan C."/>
            <person name="White J."/>
            <person name="Sykes S."/>
            <person name="Heiman D."/>
            <person name="Young S."/>
            <person name="Zeng Q."/>
            <person name="Abouelleil A."/>
            <person name="Aftuck L."/>
            <person name="Bessette D."/>
            <person name="Brown A."/>
            <person name="FitzGerald M."/>
            <person name="Lui A."/>
            <person name="Macdonald J.P."/>
            <person name="Priest M."/>
            <person name="Orbach M.J."/>
            <person name="Galgiani J.N."/>
            <person name="Kirkland T.N."/>
            <person name="Cole G.T."/>
            <person name="Birren B.W."/>
            <person name="Henn M.R."/>
            <person name="Taylor J.W."/>
            <person name="Rounsley S.D."/>
        </authorList>
    </citation>
    <scope>NUCLEOTIDE SEQUENCE [LARGE SCALE GENOMIC DNA]</scope>
    <source>
        <strain evidence="3">RMSCC 757 / Silveira</strain>
    </source>
</reference>
<dbReference type="Proteomes" id="UP000002497">
    <property type="component" value="Unassembled WGS sequence"/>
</dbReference>
<protein>
    <submittedName>
        <fullName evidence="2">Predicted protein</fullName>
    </submittedName>
</protein>
<keyword evidence="3" id="KW-1185">Reference proteome</keyword>
<gene>
    <name evidence="2" type="ORF">CPSG_05298</name>
</gene>
<feature type="compositionally biased region" description="Basic and acidic residues" evidence="1">
    <location>
        <begin position="1"/>
        <end position="10"/>
    </location>
</feature>
<proteinExistence type="predicted"/>
<dbReference type="EMBL" id="GL636492">
    <property type="protein sequence ID" value="EFW18612.1"/>
    <property type="molecule type" value="Genomic_DNA"/>
</dbReference>
<dbReference type="VEuPathDB" id="FungiDB:CPSG_05298"/>
<evidence type="ECO:0000313" key="3">
    <source>
        <dbReference type="Proteomes" id="UP000002497"/>
    </source>
</evidence>
<evidence type="ECO:0000256" key="1">
    <source>
        <dbReference type="SAM" id="MobiDB-lite"/>
    </source>
</evidence>
<accession>E9D530</accession>
<evidence type="ECO:0000313" key="2">
    <source>
        <dbReference type="EMBL" id="EFW18612.1"/>
    </source>
</evidence>
<reference evidence="3" key="2">
    <citation type="submission" date="2010-03" db="EMBL/GenBank/DDBJ databases">
        <title>The genome sequence of Coccidioides posadasii strain Silveira.</title>
        <authorList>
            <consortium name="The Broad Institute Genome Sequencing Center for Infectious Disease"/>
            <person name="Neafsey D."/>
            <person name="Orbach M."/>
            <person name="Henn M.R."/>
            <person name="Cole G.T."/>
            <person name="Galgiani J."/>
            <person name="Gardner M.J."/>
            <person name="Kirkland T.N."/>
            <person name="Taylor J.W."/>
            <person name="Young S.K."/>
            <person name="Zeng Q."/>
            <person name="Koehrsen M."/>
            <person name="Alvarado L."/>
            <person name="Berlin A."/>
            <person name="Borenstein D."/>
            <person name="Chapman S.B."/>
            <person name="Chen Z."/>
            <person name="Engels R."/>
            <person name="Freedman E."/>
            <person name="Gellesch M."/>
            <person name="Goldberg J."/>
            <person name="Griggs A."/>
            <person name="Gujja S."/>
            <person name="Heilman E."/>
            <person name="Heiman D."/>
            <person name="Howarth C."/>
            <person name="Jen D."/>
            <person name="Larson L."/>
            <person name="Mehta T."/>
            <person name="Neiman D."/>
            <person name="Park D."/>
            <person name="Pearson M."/>
            <person name="Richards J."/>
            <person name="Roberts A."/>
            <person name="Saif S."/>
            <person name="Shea T."/>
            <person name="Shenoy N."/>
            <person name="Sisk P."/>
            <person name="Stolte C."/>
            <person name="Sykes S."/>
            <person name="Walk T."/>
            <person name="White J."/>
            <person name="Yandava C."/>
            <person name="Haas B."/>
            <person name="Nusbaum C."/>
            <person name="Birren B."/>
        </authorList>
    </citation>
    <scope>NUCLEOTIDE SEQUENCE [LARGE SCALE GENOMIC DNA]</scope>
    <source>
        <strain evidence="3">RMSCC 757 / Silveira</strain>
    </source>
</reference>
<dbReference type="HOGENOM" id="CLU_2236374_0_0_1"/>
<organism evidence="3">
    <name type="scientific">Coccidioides posadasii (strain RMSCC 757 / Silveira)</name>
    <name type="common">Valley fever fungus</name>
    <dbReference type="NCBI Taxonomy" id="443226"/>
    <lineage>
        <taxon>Eukaryota</taxon>
        <taxon>Fungi</taxon>
        <taxon>Dikarya</taxon>
        <taxon>Ascomycota</taxon>
        <taxon>Pezizomycotina</taxon>
        <taxon>Eurotiomycetes</taxon>
        <taxon>Eurotiomycetidae</taxon>
        <taxon>Onygenales</taxon>
        <taxon>Onygenaceae</taxon>
        <taxon>Coccidioides</taxon>
    </lineage>
</organism>